<organism evidence="2 3">
    <name type="scientific">Eragrostis curvula</name>
    <name type="common">weeping love grass</name>
    <dbReference type="NCBI Taxonomy" id="38414"/>
    <lineage>
        <taxon>Eukaryota</taxon>
        <taxon>Viridiplantae</taxon>
        <taxon>Streptophyta</taxon>
        <taxon>Embryophyta</taxon>
        <taxon>Tracheophyta</taxon>
        <taxon>Spermatophyta</taxon>
        <taxon>Magnoliopsida</taxon>
        <taxon>Liliopsida</taxon>
        <taxon>Poales</taxon>
        <taxon>Poaceae</taxon>
        <taxon>PACMAD clade</taxon>
        <taxon>Chloridoideae</taxon>
        <taxon>Eragrostideae</taxon>
        <taxon>Eragrostidinae</taxon>
        <taxon>Eragrostis</taxon>
    </lineage>
</organism>
<sequence>MTTAPVLYLSSAPDECLLRVPQRILRDDLGIIQERNATINYRRTTPSRSNHLISFSGKPVPQPPCVQHVPEHYAYSCGNLVKHQGCLHGVVLGEVLVLLMFILGEYYLGDALS</sequence>
<name>A0A5J9W3N2_9POAL</name>
<accession>A0A5J9W3N2</accession>
<evidence type="ECO:0000313" key="2">
    <source>
        <dbReference type="EMBL" id="TVU41930.1"/>
    </source>
</evidence>
<gene>
    <name evidence="2" type="ORF">EJB05_15490</name>
</gene>
<keyword evidence="1" id="KW-0472">Membrane</keyword>
<proteinExistence type="predicted"/>
<dbReference type="Proteomes" id="UP000324897">
    <property type="component" value="Chromosome 4"/>
</dbReference>
<keyword evidence="1" id="KW-1133">Transmembrane helix</keyword>
<protein>
    <submittedName>
        <fullName evidence="2">Uncharacterized protein</fullName>
    </submittedName>
</protein>
<keyword evidence="3" id="KW-1185">Reference proteome</keyword>
<reference evidence="2 3" key="1">
    <citation type="journal article" date="2019" name="Sci. Rep.">
        <title>A high-quality genome of Eragrostis curvula grass provides insights into Poaceae evolution and supports new strategies to enhance forage quality.</title>
        <authorList>
            <person name="Carballo J."/>
            <person name="Santos B.A.C.M."/>
            <person name="Zappacosta D."/>
            <person name="Garbus I."/>
            <person name="Selva J.P."/>
            <person name="Gallo C.A."/>
            <person name="Diaz A."/>
            <person name="Albertini E."/>
            <person name="Caccamo M."/>
            <person name="Echenique V."/>
        </authorList>
    </citation>
    <scope>NUCLEOTIDE SEQUENCE [LARGE SCALE GENOMIC DNA]</scope>
    <source>
        <strain evidence="3">cv. Victoria</strain>
        <tissue evidence="2">Leaf</tissue>
    </source>
</reference>
<dbReference type="AlphaFoldDB" id="A0A5J9W3N2"/>
<evidence type="ECO:0000256" key="1">
    <source>
        <dbReference type="SAM" id="Phobius"/>
    </source>
</evidence>
<keyword evidence="1" id="KW-0812">Transmembrane</keyword>
<dbReference type="Gramene" id="TVU41930">
    <property type="protein sequence ID" value="TVU41930"/>
    <property type="gene ID" value="EJB05_15490"/>
</dbReference>
<comment type="caution">
    <text evidence="2">The sequence shown here is derived from an EMBL/GenBank/DDBJ whole genome shotgun (WGS) entry which is preliminary data.</text>
</comment>
<evidence type="ECO:0000313" key="3">
    <source>
        <dbReference type="Proteomes" id="UP000324897"/>
    </source>
</evidence>
<dbReference type="EMBL" id="RWGY01000007">
    <property type="protein sequence ID" value="TVU41930.1"/>
    <property type="molecule type" value="Genomic_DNA"/>
</dbReference>
<feature type="transmembrane region" description="Helical" evidence="1">
    <location>
        <begin position="86"/>
        <end position="108"/>
    </location>
</feature>